<dbReference type="SUPFAM" id="SSF47473">
    <property type="entry name" value="EF-hand"/>
    <property type="match status" value="1"/>
</dbReference>
<feature type="compositionally biased region" description="Acidic residues" evidence="3">
    <location>
        <begin position="379"/>
        <end position="396"/>
    </location>
</feature>
<feature type="domain" description="EF-hand" evidence="4">
    <location>
        <begin position="266"/>
        <end position="301"/>
    </location>
</feature>
<dbReference type="FunFam" id="1.10.238.10:FF:000001">
    <property type="entry name" value="Calmodulin 1"/>
    <property type="match status" value="1"/>
</dbReference>
<protein>
    <submittedName>
        <fullName evidence="6">Probable calcium-binding protein CML22</fullName>
    </submittedName>
</protein>
<dbReference type="PROSITE" id="PS00018">
    <property type="entry name" value="EF_HAND_1"/>
    <property type="match status" value="3"/>
</dbReference>
<dbReference type="InterPro" id="IPR002048">
    <property type="entry name" value="EF_hand_dom"/>
</dbReference>
<dbReference type="InterPro" id="IPR018247">
    <property type="entry name" value="EF_Hand_1_Ca_BS"/>
</dbReference>
<evidence type="ECO:0000256" key="1">
    <source>
        <dbReference type="ARBA" id="ARBA00022737"/>
    </source>
</evidence>
<evidence type="ECO:0000313" key="5">
    <source>
        <dbReference type="Proteomes" id="UP000694925"/>
    </source>
</evidence>
<name>A0AAJ7WG64_9HYME</name>
<evidence type="ECO:0000256" key="3">
    <source>
        <dbReference type="SAM" id="MobiDB-lite"/>
    </source>
</evidence>
<proteinExistence type="predicted"/>
<dbReference type="PANTHER" id="PTHR23048:SF0">
    <property type="entry name" value="CALMODULIN LIKE 3"/>
    <property type="match status" value="1"/>
</dbReference>
<feature type="compositionally biased region" description="Low complexity" evidence="3">
    <location>
        <begin position="107"/>
        <end position="117"/>
    </location>
</feature>
<dbReference type="PANTHER" id="PTHR23048">
    <property type="entry name" value="MYOSIN LIGHT CHAIN 1, 3"/>
    <property type="match status" value="1"/>
</dbReference>
<keyword evidence="1" id="KW-0677">Repeat</keyword>
<dbReference type="Proteomes" id="UP000694925">
    <property type="component" value="Unplaced"/>
</dbReference>
<gene>
    <name evidence="6" type="primary">LOC108631343</name>
</gene>
<dbReference type="InterPro" id="IPR050230">
    <property type="entry name" value="CALM/Myosin/TropC-like"/>
</dbReference>
<dbReference type="KEGG" id="ccal:108631343"/>
<feature type="domain" description="EF-hand" evidence="4">
    <location>
        <begin position="230"/>
        <end position="265"/>
    </location>
</feature>
<dbReference type="SMART" id="SM00054">
    <property type="entry name" value="EFh"/>
    <property type="match status" value="4"/>
</dbReference>
<feature type="region of interest" description="Disordered" evidence="3">
    <location>
        <begin position="95"/>
        <end position="117"/>
    </location>
</feature>
<evidence type="ECO:0000256" key="2">
    <source>
        <dbReference type="ARBA" id="ARBA00022837"/>
    </source>
</evidence>
<feature type="domain" description="EF-hand" evidence="4">
    <location>
        <begin position="346"/>
        <end position="381"/>
    </location>
</feature>
<dbReference type="Pfam" id="PF13499">
    <property type="entry name" value="EF-hand_7"/>
    <property type="match status" value="2"/>
</dbReference>
<dbReference type="GO" id="GO:0005509">
    <property type="term" value="F:calcium ion binding"/>
    <property type="evidence" value="ECO:0007669"/>
    <property type="project" value="InterPro"/>
</dbReference>
<dbReference type="AlphaFoldDB" id="A0AAJ7WG64"/>
<dbReference type="GeneID" id="108631343"/>
<dbReference type="CDD" id="cd00051">
    <property type="entry name" value="EFh"/>
    <property type="match status" value="2"/>
</dbReference>
<keyword evidence="2" id="KW-0106">Calcium</keyword>
<dbReference type="PROSITE" id="PS50222">
    <property type="entry name" value="EF_HAND_2"/>
    <property type="match status" value="4"/>
</dbReference>
<accession>A0AAJ7WG64</accession>
<sequence length="396" mass="43491">SKKGTQSVIVEEATVVKEEEPRGPARRLKKRDFARDCRGLLPSPGKADIRPGCSQERDAGNAVTLEGKILTAVNKFLTTSPLVNKVKLLMTRQSSGTIGSNEEQEGTRTSSCSPRTSSATTITMTMTTTPTTPTSTMTVTSMTPPFVPAESEPSISSVEQQQYRWPWQQAQSYARTCPITATSSTAYSTSASSSTETESKLAANVLFSLPASPQRLATLSASKTPSISKSQMKEFREAFRLFDKDGDGSITKEELGRVMRSLGQFARAEELHTMLQEIDIDGDGNVSFEEFVEIVSNIGANETAPTDQDQEEQELRDAFRVFDKHNRGYITASDLRAVLQCLGEDLSEEEIDDMIKEVDVDGDGRIDFYEFAHALCEPGPEDDEEDDEDETLSPGY</sequence>
<dbReference type="GO" id="GO:0016460">
    <property type="term" value="C:myosin II complex"/>
    <property type="evidence" value="ECO:0007669"/>
    <property type="project" value="TreeGrafter"/>
</dbReference>
<feature type="non-terminal residue" evidence="6">
    <location>
        <position position="1"/>
    </location>
</feature>
<evidence type="ECO:0000313" key="6">
    <source>
        <dbReference type="RefSeq" id="XP_026675115.1"/>
    </source>
</evidence>
<evidence type="ECO:0000259" key="4">
    <source>
        <dbReference type="PROSITE" id="PS50222"/>
    </source>
</evidence>
<keyword evidence="5" id="KW-1185">Reference proteome</keyword>
<feature type="region of interest" description="Disordered" evidence="3">
    <location>
        <begin position="376"/>
        <end position="396"/>
    </location>
</feature>
<organism evidence="5 6">
    <name type="scientific">Ceratina calcarata</name>
    <dbReference type="NCBI Taxonomy" id="156304"/>
    <lineage>
        <taxon>Eukaryota</taxon>
        <taxon>Metazoa</taxon>
        <taxon>Ecdysozoa</taxon>
        <taxon>Arthropoda</taxon>
        <taxon>Hexapoda</taxon>
        <taxon>Insecta</taxon>
        <taxon>Pterygota</taxon>
        <taxon>Neoptera</taxon>
        <taxon>Endopterygota</taxon>
        <taxon>Hymenoptera</taxon>
        <taxon>Apocrita</taxon>
        <taxon>Aculeata</taxon>
        <taxon>Apoidea</taxon>
        <taxon>Anthophila</taxon>
        <taxon>Apidae</taxon>
        <taxon>Ceratina</taxon>
        <taxon>Zadontomerus</taxon>
    </lineage>
</organism>
<dbReference type="Gene3D" id="1.10.238.10">
    <property type="entry name" value="EF-hand"/>
    <property type="match status" value="3"/>
</dbReference>
<feature type="domain" description="EF-hand" evidence="4">
    <location>
        <begin position="310"/>
        <end position="345"/>
    </location>
</feature>
<dbReference type="RefSeq" id="XP_026675115.1">
    <property type="nucleotide sequence ID" value="XM_026819314.1"/>
</dbReference>
<reference evidence="6" key="1">
    <citation type="submission" date="2025-08" db="UniProtKB">
        <authorList>
            <consortium name="RefSeq"/>
        </authorList>
    </citation>
    <scope>IDENTIFICATION</scope>
    <source>
        <tissue evidence="6">Whole body</tissue>
    </source>
</reference>
<dbReference type="InterPro" id="IPR011992">
    <property type="entry name" value="EF-hand-dom_pair"/>
</dbReference>